<dbReference type="PANTHER" id="PTHR43540">
    <property type="entry name" value="PEROXYUREIDOACRYLATE/UREIDOACRYLATE AMIDOHYDROLASE-RELATED"/>
    <property type="match status" value="1"/>
</dbReference>
<dbReference type="InterPro" id="IPR000868">
    <property type="entry name" value="Isochorismatase-like_dom"/>
</dbReference>
<dbReference type="CDD" id="cd01014">
    <property type="entry name" value="nicotinamidase_related"/>
    <property type="match status" value="1"/>
</dbReference>
<evidence type="ECO:0000256" key="1">
    <source>
        <dbReference type="ARBA" id="ARBA00022801"/>
    </source>
</evidence>
<dbReference type="AlphaFoldDB" id="A0A7W9TPK6"/>
<dbReference type="InterPro" id="IPR050272">
    <property type="entry name" value="Isochorismatase-like_hydrls"/>
</dbReference>
<protein>
    <submittedName>
        <fullName evidence="3">Nicotinamidase-related amidase</fullName>
    </submittedName>
</protein>
<organism evidence="3 4">
    <name type="scientific">Castellaniella defragrans</name>
    <name type="common">Alcaligenes defragrans</name>
    <dbReference type="NCBI Taxonomy" id="75697"/>
    <lineage>
        <taxon>Bacteria</taxon>
        <taxon>Pseudomonadati</taxon>
        <taxon>Pseudomonadota</taxon>
        <taxon>Betaproteobacteria</taxon>
        <taxon>Burkholderiales</taxon>
        <taxon>Alcaligenaceae</taxon>
        <taxon>Castellaniella</taxon>
    </lineage>
</organism>
<dbReference type="PANTHER" id="PTHR43540:SF6">
    <property type="entry name" value="ISOCHORISMATASE-LIKE DOMAIN-CONTAINING PROTEIN"/>
    <property type="match status" value="1"/>
</dbReference>
<evidence type="ECO:0000313" key="3">
    <source>
        <dbReference type="EMBL" id="MBB6084359.1"/>
    </source>
</evidence>
<reference evidence="3 4" key="1">
    <citation type="submission" date="2020-08" db="EMBL/GenBank/DDBJ databases">
        <title>Genomic Encyclopedia of Type Strains, Phase IV (KMG-IV): sequencing the most valuable type-strain genomes for metagenomic binning, comparative biology and taxonomic classification.</title>
        <authorList>
            <person name="Goeker M."/>
        </authorList>
    </citation>
    <scope>NUCLEOTIDE SEQUENCE [LARGE SCALE GENOMIC DNA]</scope>
    <source>
        <strain evidence="3 4">DSM 12141</strain>
    </source>
</reference>
<dbReference type="Gene3D" id="3.40.50.850">
    <property type="entry name" value="Isochorismatase-like"/>
    <property type="match status" value="1"/>
</dbReference>
<dbReference type="InterPro" id="IPR036380">
    <property type="entry name" value="Isochorismatase-like_sf"/>
</dbReference>
<dbReference type="SUPFAM" id="SSF52499">
    <property type="entry name" value="Isochorismatase-like hydrolases"/>
    <property type="match status" value="1"/>
</dbReference>
<proteinExistence type="predicted"/>
<sequence>MPASPRRVLLLIDVQNEYFTGRLPIAHPPAETSLRNIGLALEAARGAGIPVVRVLHDGPENGPVFARGSDGWRPHPAVAGLPVDHTVHKTRASAFAGTDLADWLAARDIDTVTVAGYMTHNCDAATIFEALQRGFGAEFLSDASGSPAYWNAAGQASAEEIHRVFCTVFHSNFAAVATTADWIEAIGAGRALKKDNVYLSGQRALAGAGTPVQG</sequence>
<dbReference type="RefSeq" id="WP_151024960.1">
    <property type="nucleotide sequence ID" value="NZ_JACHIB010000013.1"/>
</dbReference>
<gene>
    <name evidence="3" type="ORF">HNR28_002404</name>
</gene>
<accession>A0A7W9TPK6</accession>
<evidence type="ECO:0000259" key="2">
    <source>
        <dbReference type="Pfam" id="PF00857"/>
    </source>
</evidence>
<dbReference type="GO" id="GO:0016787">
    <property type="term" value="F:hydrolase activity"/>
    <property type="evidence" value="ECO:0007669"/>
    <property type="project" value="UniProtKB-KW"/>
</dbReference>
<comment type="caution">
    <text evidence="3">The sequence shown here is derived from an EMBL/GenBank/DDBJ whole genome shotgun (WGS) entry which is preliminary data.</text>
</comment>
<dbReference type="EMBL" id="JACHIB010000013">
    <property type="protein sequence ID" value="MBB6084359.1"/>
    <property type="molecule type" value="Genomic_DNA"/>
</dbReference>
<keyword evidence="1" id="KW-0378">Hydrolase</keyword>
<dbReference type="Proteomes" id="UP000541136">
    <property type="component" value="Unassembled WGS sequence"/>
</dbReference>
<feature type="domain" description="Isochorismatase-like" evidence="2">
    <location>
        <begin position="8"/>
        <end position="180"/>
    </location>
</feature>
<evidence type="ECO:0000313" key="4">
    <source>
        <dbReference type="Proteomes" id="UP000541136"/>
    </source>
</evidence>
<dbReference type="Pfam" id="PF00857">
    <property type="entry name" value="Isochorismatase"/>
    <property type="match status" value="1"/>
</dbReference>
<name>A0A7W9TPK6_CASDE</name>